<gene>
    <name evidence="1" type="ORF">BS47DRAFT_1349149</name>
</gene>
<name>A0A9P6APF5_9AGAM</name>
<dbReference type="InterPro" id="IPR032053">
    <property type="entry name" value="Ribosomal_mS34"/>
</dbReference>
<reference evidence="1" key="1">
    <citation type="journal article" date="2020" name="Nat. Commun.">
        <title>Large-scale genome sequencing of mycorrhizal fungi provides insights into the early evolution of symbiotic traits.</title>
        <authorList>
            <person name="Miyauchi S."/>
            <person name="Kiss E."/>
            <person name="Kuo A."/>
            <person name="Drula E."/>
            <person name="Kohler A."/>
            <person name="Sanchez-Garcia M."/>
            <person name="Morin E."/>
            <person name="Andreopoulos B."/>
            <person name="Barry K.W."/>
            <person name="Bonito G."/>
            <person name="Buee M."/>
            <person name="Carver A."/>
            <person name="Chen C."/>
            <person name="Cichocki N."/>
            <person name="Clum A."/>
            <person name="Culley D."/>
            <person name="Crous P.W."/>
            <person name="Fauchery L."/>
            <person name="Girlanda M."/>
            <person name="Hayes R.D."/>
            <person name="Keri Z."/>
            <person name="LaButti K."/>
            <person name="Lipzen A."/>
            <person name="Lombard V."/>
            <person name="Magnuson J."/>
            <person name="Maillard F."/>
            <person name="Murat C."/>
            <person name="Nolan M."/>
            <person name="Ohm R.A."/>
            <person name="Pangilinan J."/>
            <person name="Pereira M.F."/>
            <person name="Perotto S."/>
            <person name="Peter M."/>
            <person name="Pfister S."/>
            <person name="Riley R."/>
            <person name="Sitrit Y."/>
            <person name="Stielow J.B."/>
            <person name="Szollosi G."/>
            <person name="Zifcakova L."/>
            <person name="Stursova M."/>
            <person name="Spatafora J.W."/>
            <person name="Tedersoo L."/>
            <person name="Vaario L.M."/>
            <person name="Yamada A."/>
            <person name="Yan M."/>
            <person name="Wang P."/>
            <person name="Xu J."/>
            <person name="Bruns T."/>
            <person name="Baldrian P."/>
            <person name="Vilgalys R."/>
            <person name="Dunand C."/>
            <person name="Henrissat B."/>
            <person name="Grigoriev I.V."/>
            <person name="Hibbett D."/>
            <person name="Nagy L.G."/>
            <person name="Martin F.M."/>
        </authorList>
    </citation>
    <scope>NUCLEOTIDE SEQUENCE</scope>
    <source>
        <strain evidence="1">UP504</strain>
    </source>
</reference>
<keyword evidence="2" id="KW-1185">Reference proteome</keyword>
<dbReference type="OrthoDB" id="16434at2759"/>
<dbReference type="Pfam" id="PF16053">
    <property type="entry name" value="MRP-S34"/>
    <property type="match status" value="1"/>
</dbReference>
<dbReference type="PANTHER" id="PTHR28589:SF1">
    <property type="entry name" value="SMALL RIBOSOMAL SUBUNIT PROTEIN MS34"/>
    <property type="match status" value="1"/>
</dbReference>
<dbReference type="AlphaFoldDB" id="A0A9P6APF5"/>
<accession>A0A9P6APF5</accession>
<protein>
    <submittedName>
        <fullName evidence="1">Uncharacterized protein</fullName>
    </submittedName>
</protein>
<dbReference type="GO" id="GO:0005739">
    <property type="term" value="C:mitochondrion"/>
    <property type="evidence" value="ECO:0007669"/>
    <property type="project" value="InterPro"/>
</dbReference>
<evidence type="ECO:0000313" key="2">
    <source>
        <dbReference type="Proteomes" id="UP000886523"/>
    </source>
</evidence>
<dbReference type="PANTHER" id="PTHR28589">
    <property type="entry name" value="28S RIBOSOMAL PROTEIN S34, MITOCHONDRIAL"/>
    <property type="match status" value="1"/>
</dbReference>
<comment type="caution">
    <text evidence="1">The sequence shown here is derived from an EMBL/GenBank/DDBJ whole genome shotgun (WGS) entry which is preliminary data.</text>
</comment>
<sequence>MSFSQNLLKKLLPETHPFVRPSPTLFQTLSRLPQDGVGALVRQKRWDRLNRMNTYWEVTRVKLKNEGKNGKVWGKFVYKGKLVSKRDELMRGGLKWRWREMLPSEVTPTQAKS</sequence>
<evidence type="ECO:0000313" key="1">
    <source>
        <dbReference type="EMBL" id="KAF9509478.1"/>
    </source>
</evidence>
<proteinExistence type="predicted"/>
<dbReference type="EMBL" id="MU129034">
    <property type="protein sequence ID" value="KAF9509478.1"/>
    <property type="molecule type" value="Genomic_DNA"/>
</dbReference>
<organism evidence="1 2">
    <name type="scientific">Hydnum rufescens UP504</name>
    <dbReference type="NCBI Taxonomy" id="1448309"/>
    <lineage>
        <taxon>Eukaryota</taxon>
        <taxon>Fungi</taxon>
        <taxon>Dikarya</taxon>
        <taxon>Basidiomycota</taxon>
        <taxon>Agaricomycotina</taxon>
        <taxon>Agaricomycetes</taxon>
        <taxon>Cantharellales</taxon>
        <taxon>Hydnaceae</taxon>
        <taxon>Hydnum</taxon>
    </lineage>
</organism>
<dbReference type="Proteomes" id="UP000886523">
    <property type="component" value="Unassembled WGS sequence"/>
</dbReference>
<dbReference type="GO" id="GO:0003735">
    <property type="term" value="F:structural constituent of ribosome"/>
    <property type="evidence" value="ECO:0007669"/>
    <property type="project" value="InterPro"/>
</dbReference>